<accession>A0A2V2ZU27</accession>
<name>A0A2V2ZU27_9BACI</name>
<comment type="caution">
    <text evidence="1">The sequence shown here is derived from an EMBL/GenBank/DDBJ whole genome shotgun (WGS) entry which is preliminary data.</text>
</comment>
<evidence type="ECO:0000313" key="1">
    <source>
        <dbReference type="EMBL" id="PWW26846.1"/>
    </source>
</evidence>
<dbReference type="Proteomes" id="UP000247150">
    <property type="component" value="Unassembled WGS sequence"/>
</dbReference>
<organism evidence="1 2">
    <name type="scientific">Cytobacillus oceanisediminis</name>
    <dbReference type="NCBI Taxonomy" id="665099"/>
    <lineage>
        <taxon>Bacteria</taxon>
        <taxon>Bacillati</taxon>
        <taxon>Bacillota</taxon>
        <taxon>Bacilli</taxon>
        <taxon>Bacillales</taxon>
        <taxon>Bacillaceae</taxon>
        <taxon>Cytobacillus</taxon>
    </lineage>
</organism>
<protein>
    <submittedName>
        <fullName evidence="1">Uncharacterized protein</fullName>
    </submittedName>
</protein>
<sequence length="54" mass="6322">MNQFDPNECIYCGEPLTKWESIRSYCWNCSESTSPEAFHEEVEIEPSTVNDFNN</sequence>
<dbReference type="AlphaFoldDB" id="A0A2V2ZU27"/>
<evidence type="ECO:0000313" key="2">
    <source>
        <dbReference type="Proteomes" id="UP000247150"/>
    </source>
</evidence>
<gene>
    <name evidence="1" type="ORF">DFO73_1099</name>
</gene>
<proteinExistence type="predicted"/>
<dbReference type="RefSeq" id="WP_181396037.1">
    <property type="nucleotide sequence ID" value="NZ_QGTW01000009.1"/>
</dbReference>
<dbReference type="EMBL" id="QGTW01000009">
    <property type="protein sequence ID" value="PWW26846.1"/>
    <property type="molecule type" value="Genomic_DNA"/>
</dbReference>
<reference evidence="1 2" key="1">
    <citation type="submission" date="2018-05" db="EMBL/GenBank/DDBJ databases">
        <title>Freshwater and sediment microbial communities from various areas in North America, analyzing microbe dynamics in response to fracking.</title>
        <authorList>
            <person name="Lamendella R."/>
        </authorList>
    </citation>
    <scope>NUCLEOTIDE SEQUENCE [LARGE SCALE GENOMIC DNA]</scope>
    <source>
        <strain evidence="1 2">15_TX</strain>
    </source>
</reference>